<name>A0A8S3Z5V3_9EUPU</name>
<sequence>MSLRALKKLLTGNVIKAVLFINLVCFLSLTLQGLLTWQSLPSHSYTKSTDNSVFLYLNRIMTFSTVTPGNFTMNYLALKKIEQMKKELNDSVLVNDTMFPAKRIGKYLLLDPDLCKSVDRVDIIIIVHTAPQNLDKRQRIRDSFAKASLFRPFDIRVAFLLGKTPNKTLERVLWMEHARYNDTVMGDFNDDYHNLSLKGVMGFRWVSEYCPNSEFVLKIDDDILVNMFKLLYSFLNHMSGKKKSIFCNLWHSGSMPILRKGKWKVASHVFSSRTTFPYDYCSGFLVLMTTDLMKPMYEASLTTPFFWIDDVYLFGMLPSVVGDVTYYNYGLDRNLTLDDKKAINCTRELGPRCPIFATFIRERNFWPYWDTIRGLYSSSIWQLEQKIIH</sequence>
<keyword evidence="3 10" id="KW-0328">Glycosyltransferase</keyword>
<feature type="transmembrane region" description="Helical" evidence="10">
    <location>
        <begin position="12"/>
        <end position="35"/>
    </location>
</feature>
<dbReference type="GO" id="GO:0000139">
    <property type="term" value="C:Golgi membrane"/>
    <property type="evidence" value="ECO:0007669"/>
    <property type="project" value="UniProtKB-SubCell"/>
</dbReference>
<dbReference type="InterPro" id="IPR002659">
    <property type="entry name" value="Glyco_trans_31"/>
</dbReference>
<evidence type="ECO:0000256" key="10">
    <source>
        <dbReference type="RuleBase" id="RU363063"/>
    </source>
</evidence>
<comment type="caution">
    <text evidence="11">The sequence shown here is derived from an EMBL/GenBank/DDBJ whole genome shotgun (WGS) entry which is preliminary data.</text>
</comment>
<protein>
    <recommendedName>
        <fullName evidence="10">Hexosyltransferase</fullName>
        <ecNumber evidence="10">2.4.1.-</ecNumber>
    </recommendedName>
</protein>
<organism evidence="11 12">
    <name type="scientific">Candidula unifasciata</name>
    <dbReference type="NCBI Taxonomy" id="100452"/>
    <lineage>
        <taxon>Eukaryota</taxon>
        <taxon>Metazoa</taxon>
        <taxon>Spiralia</taxon>
        <taxon>Lophotrochozoa</taxon>
        <taxon>Mollusca</taxon>
        <taxon>Gastropoda</taxon>
        <taxon>Heterobranchia</taxon>
        <taxon>Euthyneura</taxon>
        <taxon>Panpulmonata</taxon>
        <taxon>Eupulmonata</taxon>
        <taxon>Stylommatophora</taxon>
        <taxon>Helicina</taxon>
        <taxon>Helicoidea</taxon>
        <taxon>Geomitridae</taxon>
        <taxon>Candidula</taxon>
    </lineage>
</organism>
<evidence type="ECO:0000256" key="4">
    <source>
        <dbReference type="ARBA" id="ARBA00022679"/>
    </source>
</evidence>
<keyword evidence="12" id="KW-1185">Reference proteome</keyword>
<dbReference type="PANTHER" id="PTHR11214">
    <property type="entry name" value="BETA-1,3-N-ACETYLGLUCOSAMINYLTRANSFERASE"/>
    <property type="match status" value="1"/>
</dbReference>
<evidence type="ECO:0000256" key="8">
    <source>
        <dbReference type="ARBA" id="ARBA00023034"/>
    </source>
</evidence>
<evidence type="ECO:0000256" key="6">
    <source>
        <dbReference type="ARBA" id="ARBA00022968"/>
    </source>
</evidence>
<dbReference type="GO" id="GO:0016758">
    <property type="term" value="F:hexosyltransferase activity"/>
    <property type="evidence" value="ECO:0007669"/>
    <property type="project" value="InterPro"/>
</dbReference>
<proteinExistence type="inferred from homology"/>
<reference evidence="11" key="1">
    <citation type="submission" date="2021-04" db="EMBL/GenBank/DDBJ databases">
        <authorList>
            <consortium name="Molecular Ecology Group"/>
        </authorList>
    </citation>
    <scope>NUCLEOTIDE SEQUENCE</scope>
</reference>
<evidence type="ECO:0000256" key="7">
    <source>
        <dbReference type="ARBA" id="ARBA00022989"/>
    </source>
</evidence>
<dbReference type="Proteomes" id="UP000678393">
    <property type="component" value="Unassembled WGS sequence"/>
</dbReference>
<evidence type="ECO:0000313" key="11">
    <source>
        <dbReference type="EMBL" id="CAG5124957.1"/>
    </source>
</evidence>
<keyword evidence="4" id="KW-0808">Transferase</keyword>
<keyword evidence="7 10" id="KW-1133">Transmembrane helix</keyword>
<evidence type="ECO:0000256" key="9">
    <source>
        <dbReference type="ARBA" id="ARBA00023136"/>
    </source>
</evidence>
<keyword evidence="9 10" id="KW-0472">Membrane</keyword>
<dbReference type="Pfam" id="PF01762">
    <property type="entry name" value="Galactosyl_T"/>
    <property type="match status" value="1"/>
</dbReference>
<dbReference type="AlphaFoldDB" id="A0A8S3Z5V3"/>
<dbReference type="PANTHER" id="PTHR11214:SF364">
    <property type="entry name" value="HEXOSYLTRANSFERASE"/>
    <property type="match status" value="1"/>
</dbReference>
<keyword evidence="6" id="KW-0735">Signal-anchor</keyword>
<dbReference type="EMBL" id="CAJHNH020001917">
    <property type="protein sequence ID" value="CAG5124957.1"/>
    <property type="molecule type" value="Genomic_DNA"/>
</dbReference>
<evidence type="ECO:0000256" key="3">
    <source>
        <dbReference type="ARBA" id="ARBA00022676"/>
    </source>
</evidence>
<evidence type="ECO:0000256" key="2">
    <source>
        <dbReference type="ARBA" id="ARBA00008661"/>
    </source>
</evidence>
<comment type="subcellular location">
    <subcellularLocation>
        <location evidence="1 10">Golgi apparatus membrane</location>
        <topology evidence="1 10">Single-pass type II membrane protein</topology>
    </subcellularLocation>
</comment>
<keyword evidence="8 10" id="KW-0333">Golgi apparatus</keyword>
<gene>
    <name evidence="11" type="ORF">CUNI_LOCUS10515</name>
</gene>
<dbReference type="OrthoDB" id="6381420at2759"/>
<accession>A0A8S3Z5V3</accession>
<feature type="transmembrane region" description="Helical" evidence="10">
    <location>
        <begin position="55"/>
        <end position="78"/>
    </location>
</feature>
<keyword evidence="5 10" id="KW-0812">Transmembrane</keyword>
<dbReference type="GO" id="GO:0006493">
    <property type="term" value="P:protein O-linked glycosylation"/>
    <property type="evidence" value="ECO:0007669"/>
    <property type="project" value="TreeGrafter"/>
</dbReference>
<dbReference type="Gene3D" id="3.90.550.50">
    <property type="match status" value="1"/>
</dbReference>
<evidence type="ECO:0000256" key="5">
    <source>
        <dbReference type="ARBA" id="ARBA00022692"/>
    </source>
</evidence>
<evidence type="ECO:0000256" key="1">
    <source>
        <dbReference type="ARBA" id="ARBA00004323"/>
    </source>
</evidence>
<dbReference type="EC" id="2.4.1.-" evidence="10"/>
<comment type="caution">
    <text evidence="10">Lacks conserved residue(s) required for the propagation of feature annotation.</text>
</comment>
<comment type="similarity">
    <text evidence="2 10">Belongs to the glycosyltransferase 31 family.</text>
</comment>
<evidence type="ECO:0000313" key="12">
    <source>
        <dbReference type="Proteomes" id="UP000678393"/>
    </source>
</evidence>